<dbReference type="GO" id="GO:0007005">
    <property type="term" value="P:mitochondrion organization"/>
    <property type="evidence" value="ECO:0007669"/>
    <property type="project" value="TreeGrafter"/>
</dbReference>
<dbReference type="PANTHER" id="PTHR47934">
    <property type="entry name" value="PENTATRICOPEPTIDE REPEAT-CONTAINING PROTEIN PET309, MITOCHONDRIAL"/>
    <property type="match status" value="1"/>
</dbReference>
<dbReference type="InterPro" id="IPR011990">
    <property type="entry name" value="TPR-like_helical_dom_sf"/>
</dbReference>
<dbReference type="GO" id="GO:0006396">
    <property type="term" value="P:RNA processing"/>
    <property type="evidence" value="ECO:0007669"/>
    <property type="project" value="TreeGrafter"/>
</dbReference>
<dbReference type="AlphaFoldDB" id="A0A1G4JXC0"/>
<keyword evidence="3" id="KW-1185">Reference proteome</keyword>
<dbReference type="Proteomes" id="UP000191144">
    <property type="component" value="Chromosome F"/>
</dbReference>
<gene>
    <name evidence="2" type="ORF">LAME_0F13322G</name>
</gene>
<comment type="subcellular location">
    <subcellularLocation>
        <location evidence="1">Mitochondrion</location>
    </subcellularLocation>
</comment>
<name>A0A1G4JXC0_9SACH</name>
<dbReference type="Gene3D" id="1.25.40.10">
    <property type="entry name" value="Tetratricopeptide repeat domain"/>
    <property type="match status" value="1"/>
</dbReference>
<dbReference type="InterPro" id="IPR002885">
    <property type="entry name" value="PPR_rpt"/>
</dbReference>
<dbReference type="InterPro" id="IPR051114">
    <property type="entry name" value="Mito_RNA_Proc_CCM1"/>
</dbReference>
<dbReference type="GO" id="GO:0005739">
    <property type="term" value="C:mitochondrion"/>
    <property type="evidence" value="ECO:0007669"/>
    <property type="project" value="UniProtKB-SubCell"/>
</dbReference>
<dbReference type="GO" id="GO:0003729">
    <property type="term" value="F:mRNA binding"/>
    <property type="evidence" value="ECO:0007669"/>
    <property type="project" value="TreeGrafter"/>
</dbReference>
<protein>
    <submittedName>
        <fullName evidence="2">LAME_0F13322g1_1</fullName>
    </submittedName>
</protein>
<dbReference type="OrthoDB" id="185373at2759"/>
<evidence type="ECO:0000256" key="1">
    <source>
        <dbReference type="ARBA" id="ARBA00004173"/>
    </source>
</evidence>
<dbReference type="EMBL" id="LT598477">
    <property type="protein sequence ID" value="SCU95748.1"/>
    <property type="molecule type" value="Genomic_DNA"/>
</dbReference>
<organism evidence="2 3">
    <name type="scientific">Lachancea meyersii CBS 8951</name>
    <dbReference type="NCBI Taxonomy" id="1266667"/>
    <lineage>
        <taxon>Eukaryota</taxon>
        <taxon>Fungi</taxon>
        <taxon>Dikarya</taxon>
        <taxon>Ascomycota</taxon>
        <taxon>Saccharomycotina</taxon>
        <taxon>Saccharomycetes</taxon>
        <taxon>Saccharomycetales</taxon>
        <taxon>Saccharomycetaceae</taxon>
        <taxon>Lachancea</taxon>
    </lineage>
</organism>
<sequence>MIRNSIVNFTRAFHVQSCFNGSQVKGKLRHFERYNKVTRRSPAELERLAEKRRLSLKKLNKKAYSKQHAEHILKSKYEVSEDTLRSATLGPTSGSDVKFLKLAHDRRLIFTILGVTGEQLRDSKLVANDVAKFLARGQLDKAVFLARLAKSRGIVGMNKIIEHFCREQQDGKSAIDLYTWRKKWGIPPNEFTATILFDGLAKLRQPLGQKLASRVLKIAMQLINNETINLTEFNAALSALVNCKDEELVFELYDAKPKSLIGDAITYTLLLRGATKMQNDQLCLKRVDTIMAGVPKRFLDARLMHDYCRVWHHRSDKDLSSIASAALLKYFNVGDDLPTLQIPSGVNLPDLQYWDVRRKYDANSFVIDLLLENYAKNGKFELALKTYRQLIDKQSQLLPPSSYEKMIKTVTSGFPNKCGPLAVQIFDELNKHHKTKKNRMILVYKAFERQAGRKFTNESSSKIDILIEDLFKFAQGLEGKKSGLNGATEVLDWKAWMFCWNIIGKANERRAIDKARAKWILNQYIDTILSGQTKFNRIHQEDYSGLRHVSIESVRFLAFFADLFKSSTQISEPSEGPERDNFLYRRLLLRLKDRLLAYVAILEKKAENVESVEESLKQTAEKLRVTSMPAHITKTT</sequence>
<dbReference type="PANTHER" id="PTHR47934:SF6">
    <property type="entry name" value="MITOCHONDRIAL GROUP I INTRON SPLICING FACTOR CCM1-RELATED"/>
    <property type="match status" value="1"/>
</dbReference>
<proteinExistence type="predicted"/>
<evidence type="ECO:0000313" key="2">
    <source>
        <dbReference type="EMBL" id="SCU95748.1"/>
    </source>
</evidence>
<evidence type="ECO:0000313" key="3">
    <source>
        <dbReference type="Proteomes" id="UP000191144"/>
    </source>
</evidence>
<accession>A0A1G4JXC0</accession>
<dbReference type="Pfam" id="PF13041">
    <property type="entry name" value="PPR_2"/>
    <property type="match status" value="1"/>
</dbReference>
<reference evidence="3" key="1">
    <citation type="submission" date="2016-03" db="EMBL/GenBank/DDBJ databases">
        <authorList>
            <person name="Devillers Hugo."/>
        </authorList>
    </citation>
    <scope>NUCLEOTIDE SEQUENCE [LARGE SCALE GENOMIC DNA]</scope>
</reference>